<accession>A0A9W7FQP8</accession>
<evidence type="ECO:0000256" key="1">
    <source>
        <dbReference type="SAM" id="MobiDB-lite"/>
    </source>
</evidence>
<proteinExistence type="predicted"/>
<dbReference type="AlphaFoldDB" id="A0A9W7FQP8"/>
<name>A0A9W7FQP8_9STRA</name>
<organism evidence="2 3">
    <name type="scientific">Triparma laevis f. longispina</name>
    <dbReference type="NCBI Taxonomy" id="1714387"/>
    <lineage>
        <taxon>Eukaryota</taxon>
        <taxon>Sar</taxon>
        <taxon>Stramenopiles</taxon>
        <taxon>Ochrophyta</taxon>
        <taxon>Bolidophyceae</taxon>
        <taxon>Parmales</taxon>
        <taxon>Triparmaceae</taxon>
        <taxon>Triparma</taxon>
    </lineage>
</organism>
<dbReference type="EMBL" id="BRXW01000283">
    <property type="protein sequence ID" value="GMI17229.1"/>
    <property type="molecule type" value="Genomic_DNA"/>
</dbReference>
<evidence type="ECO:0000313" key="3">
    <source>
        <dbReference type="Proteomes" id="UP001165122"/>
    </source>
</evidence>
<dbReference type="Proteomes" id="UP001165122">
    <property type="component" value="Unassembled WGS sequence"/>
</dbReference>
<keyword evidence="3" id="KW-1185">Reference proteome</keyword>
<feature type="compositionally biased region" description="Low complexity" evidence="1">
    <location>
        <begin position="45"/>
        <end position="85"/>
    </location>
</feature>
<protein>
    <submittedName>
        <fullName evidence="2">Uncharacterized protein</fullName>
    </submittedName>
</protein>
<dbReference type="OrthoDB" id="10383062at2759"/>
<reference evidence="3" key="1">
    <citation type="journal article" date="2023" name="Commun. Biol.">
        <title>Genome analysis of Parmales, the sister group of diatoms, reveals the evolutionary specialization of diatoms from phago-mixotrophs to photoautotrophs.</title>
        <authorList>
            <person name="Ban H."/>
            <person name="Sato S."/>
            <person name="Yoshikawa S."/>
            <person name="Yamada K."/>
            <person name="Nakamura Y."/>
            <person name="Ichinomiya M."/>
            <person name="Sato N."/>
            <person name="Blanc-Mathieu R."/>
            <person name="Endo H."/>
            <person name="Kuwata A."/>
            <person name="Ogata H."/>
        </authorList>
    </citation>
    <scope>NUCLEOTIDE SEQUENCE [LARGE SCALE GENOMIC DNA]</scope>
    <source>
        <strain evidence="3">NIES 3700</strain>
    </source>
</reference>
<evidence type="ECO:0000313" key="2">
    <source>
        <dbReference type="EMBL" id="GMI17229.1"/>
    </source>
</evidence>
<gene>
    <name evidence="2" type="ORF">TrLO_g9448</name>
</gene>
<comment type="caution">
    <text evidence="2">The sequence shown here is derived from an EMBL/GenBank/DDBJ whole genome shotgun (WGS) entry which is preliminary data.</text>
</comment>
<sequence length="399" mass="42804">MSTYLQSPKRQRLPSGGISPINTGRGLEPQIQPDSKLTAAHKTRSTNSRVVTSSLSPNPPTSDSTPSPVTGKRNSLGTLLSSSPTSPSPSPTVSHTRITRDRSETQSAIELSYEAAGSEVYSRISRIQFFNTPNHLIQSVASSFFTGLTCCREIITPTSSGSCFIRSIEGNEWDEVRSWFGRGEGGAGVMWSNLIRSFNGPKQPNRLDTMLKVSSHSLGVMGVIHFDTRGGIWTVHGLVVSPTCRSGPNNAEEIALFLLGAVVARSIFEGGTVIELDVGLGDFMTMMREKMGWRGTQGGRLGLVSDERWEFVMVLFTVYLKSVIPDHATSSGSASPDDAPITKAAQLAAEKAVELSKFAAVVSNPPLPPASVKSDPFCPLTFLSRVSSDQAAEENKASP</sequence>
<feature type="region of interest" description="Disordered" evidence="1">
    <location>
        <begin position="1"/>
        <end position="106"/>
    </location>
</feature>